<dbReference type="RefSeq" id="WP_124868013.1">
    <property type="nucleotide sequence ID" value="NZ_RQZF01000001.1"/>
</dbReference>
<dbReference type="Proteomes" id="UP000280444">
    <property type="component" value="Unassembled WGS sequence"/>
</dbReference>
<keyword evidence="11" id="KW-1185">Reference proteome</keyword>
<evidence type="ECO:0000256" key="6">
    <source>
        <dbReference type="SAM" id="MobiDB-lite"/>
    </source>
</evidence>
<sequence>MVRYLDPEHYPELGENNDFVDIPVFGASQACDADVSDADATEGAITASRRQGKKTRSTKQLSPAERMAAMREKNAALTGVEAIEAAREVALRQLDTRSRSRAELHAAITHRGFSEEIAQEVLDRLSAVGLIDDAAFAAMIVRERFALRGATGRALREELKRKGIDSALIAQAMSQISDDDAYERARELAQRKARSMRGVDRRKAWGRLSGMLARKGYSPSTCQRVIAEVLEHWGEDGQEEEL</sequence>
<dbReference type="InterPro" id="IPR053925">
    <property type="entry name" value="RecX_HTH_3rd"/>
</dbReference>
<comment type="subcellular location">
    <subcellularLocation>
        <location evidence="1 5">Cytoplasm</location>
    </subcellularLocation>
</comment>
<dbReference type="InterPro" id="IPR036388">
    <property type="entry name" value="WH-like_DNA-bd_sf"/>
</dbReference>
<feature type="region of interest" description="Disordered" evidence="6">
    <location>
        <begin position="43"/>
        <end position="64"/>
    </location>
</feature>
<dbReference type="Pfam" id="PF21981">
    <property type="entry name" value="RecX_HTH3"/>
    <property type="match status" value="1"/>
</dbReference>
<evidence type="ECO:0000259" key="9">
    <source>
        <dbReference type="Pfam" id="PF21982"/>
    </source>
</evidence>
<comment type="function">
    <text evidence="5">Modulates RecA activity.</text>
</comment>
<evidence type="ECO:0000256" key="2">
    <source>
        <dbReference type="ARBA" id="ARBA00009695"/>
    </source>
</evidence>
<dbReference type="EMBL" id="RQZF01000001">
    <property type="protein sequence ID" value="RRC96433.1"/>
    <property type="molecule type" value="Genomic_DNA"/>
</dbReference>
<evidence type="ECO:0000259" key="8">
    <source>
        <dbReference type="Pfam" id="PF21981"/>
    </source>
</evidence>
<evidence type="ECO:0000256" key="1">
    <source>
        <dbReference type="ARBA" id="ARBA00004496"/>
    </source>
</evidence>
<dbReference type="GO" id="GO:0005737">
    <property type="term" value="C:cytoplasm"/>
    <property type="evidence" value="ECO:0007669"/>
    <property type="project" value="UniProtKB-SubCell"/>
</dbReference>
<dbReference type="InterPro" id="IPR003783">
    <property type="entry name" value="Regulatory_RecX"/>
</dbReference>
<dbReference type="Pfam" id="PF21982">
    <property type="entry name" value="RecX_HTH1"/>
    <property type="match status" value="1"/>
</dbReference>
<reference evidence="10 11" key="1">
    <citation type="submission" date="2018-11" db="EMBL/GenBank/DDBJ databases">
        <title>Genomes From Bacteria Associated with the Canine Oral Cavity: a Test Case for Automated Genome-Based Taxonomic Assignment.</title>
        <authorList>
            <person name="Coil D.A."/>
            <person name="Jospin G."/>
            <person name="Darling A.E."/>
            <person name="Wallis C."/>
            <person name="Davis I.J."/>
            <person name="Harris S."/>
            <person name="Eisen J.A."/>
            <person name="Holcombe L.J."/>
            <person name="O'Flynn C."/>
        </authorList>
    </citation>
    <scope>NUCLEOTIDE SEQUENCE [LARGE SCALE GENOMIC DNA]</scope>
    <source>
        <strain evidence="10 11">OH770</strain>
    </source>
</reference>
<feature type="domain" description="RecX third three-helical" evidence="8">
    <location>
        <begin position="178"/>
        <end position="226"/>
    </location>
</feature>
<accession>A0A3P1SGM6</accession>
<name>A0A3P1SGM6_9ACTO</name>
<comment type="similarity">
    <text evidence="2 5">Belongs to the RecX family.</text>
</comment>
<comment type="caution">
    <text evidence="10">The sequence shown here is derived from an EMBL/GenBank/DDBJ whole genome shotgun (WGS) entry which is preliminary data.</text>
</comment>
<evidence type="ECO:0000313" key="10">
    <source>
        <dbReference type="EMBL" id="RRC96433.1"/>
    </source>
</evidence>
<dbReference type="Pfam" id="PF02631">
    <property type="entry name" value="RecX_HTH2"/>
    <property type="match status" value="1"/>
</dbReference>
<dbReference type="InterPro" id="IPR053924">
    <property type="entry name" value="RecX_HTH_2nd"/>
</dbReference>
<dbReference type="Gene3D" id="1.10.10.10">
    <property type="entry name" value="Winged helix-like DNA-binding domain superfamily/Winged helix DNA-binding domain"/>
    <property type="match status" value="3"/>
</dbReference>
<dbReference type="PANTHER" id="PTHR33602">
    <property type="entry name" value="REGULATORY PROTEIN RECX FAMILY PROTEIN"/>
    <property type="match status" value="1"/>
</dbReference>
<dbReference type="PANTHER" id="PTHR33602:SF1">
    <property type="entry name" value="REGULATORY PROTEIN RECX FAMILY PROTEIN"/>
    <property type="match status" value="1"/>
</dbReference>
<keyword evidence="4 5" id="KW-0963">Cytoplasm</keyword>
<evidence type="ECO:0000313" key="11">
    <source>
        <dbReference type="Proteomes" id="UP000280444"/>
    </source>
</evidence>
<organism evidence="10 11">
    <name type="scientific">Schaalia canis</name>
    <dbReference type="NCBI Taxonomy" id="100469"/>
    <lineage>
        <taxon>Bacteria</taxon>
        <taxon>Bacillati</taxon>
        <taxon>Actinomycetota</taxon>
        <taxon>Actinomycetes</taxon>
        <taxon>Actinomycetales</taxon>
        <taxon>Actinomycetaceae</taxon>
        <taxon>Schaalia</taxon>
    </lineage>
</organism>
<feature type="domain" description="RecX second three-helical" evidence="7">
    <location>
        <begin position="132"/>
        <end position="173"/>
    </location>
</feature>
<dbReference type="HAMAP" id="MF_01114">
    <property type="entry name" value="RecX"/>
    <property type="match status" value="1"/>
</dbReference>
<dbReference type="InterPro" id="IPR053926">
    <property type="entry name" value="RecX_HTH_1st"/>
</dbReference>
<evidence type="ECO:0000256" key="5">
    <source>
        <dbReference type="HAMAP-Rule" id="MF_01114"/>
    </source>
</evidence>
<dbReference type="GO" id="GO:0006282">
    <property type="term" value="P:regulation of DNA repair"/>
    <property type="evidence" value="ECO:0007669"/>
    <property type="project" value="UniProtKB-UniRule"/>
</dbReference>
<proteinExistence type="inferred from homology"/>
<evidence type="ECO:0000256" key="3">
    <source>
        <dbReference type="ARBA" id="ARBA00018111"/>
    </source>
</evidence>
<evidence type="ECO:0000259" key="7">
    <source>
        <dbReference type="Pfam" id="PF02631"/>
    </source>
</evidence>
<dbReference type="OrthoDB" id="5244465at2"/>
<dbReference type="AlphaFoldDB" id="A0A3P1SGM6"/>
<evidence type="ECO:0000256" key="4">
    <source>
        <dbReference type="ARBA" id="ARBA00022490"/>
    </source>
</evidence>
<feature type="domain" description="RecX first three-helical" evidence="9">
    <location>
        <begin position="86"/>
        <end position="125"/>
    </location>
</feature>
<gene>
    <name evidence="5" type="primary">recX</name>
    <name evidence="10" type="ORF">EII11_01985</name>
</gene>
<protein>
    <recommendedName>
        <fullName evidence="3 5">Regulatory protein RecX</fullName>
    </recommendedName>
</protein>